<gene>
    <name evidence="1" type="ORF">DFQ06_3219</name>
</gene>
<evidence type="ECO:0000313" key="2">
    <source>
        <dbReference type="Proteomes" id="UP000294824"/>
    </source>
</evidence>
<comment type="caution">
    <text evidence="1">The sequence shown here is derived from an EMBL/GenBank/DDBJ whole genome shotgun (WGS) entry which is preliminary data.</text>
</comment>
<proteinExistence type="predicted"/>
<evidence type="ECO:0000313" key="1">
    <source>
        <dbReference type="EMBL" id="TDY60638.1"/>
    </source>
</evidence>
<name>A0A4R8M729_9FLAO</name>
<protein>
    <submittedName>
        <fullName evidence="1">Uncharacterized protein</fullName>
    </submittedName>
</protein>
<dbReference type="AlphaFoldDB" id="A0A4R8M729"/>
<dbReference type="EMBL" id="SORL01000011">
    <property type="protein sequence ID" value="TDY60638.1"/>
    <property type="molecule type" value="Genomic_DNA"/>
</dbReference>
<sequence>MAKVSIYVLKALRKTYQKLSTRTEKKPISEQVPDKASQLIYSALISNKPCMISRFGGFELSTVVNYLGVKNDNKRALNYIKGNEPDWWWNNSLIKSMHTNAGFFPPKVEKIEQFCELMLQDIPQVDILGSWLNTENYIEDRLNAHKIHLRLLEPFWSKFPWTSALKGKKILIVHPFVETIEEQYKKRNLLFDKNILPDFEIKSLKAVQSIATNDSPFKDWFEALAFMKNEIDKTDYDICLIGAGAYGFPLAAHVKRSGKKAIHLGGSLQLLFGIKGKRWEDPNYGVKEWGIPTGSYSNLMNEHWVRPGDHLKPKNAQQVEGACYW</sequence>
<reference evidence="1 2" key="1">
    <citation type="submission" date="2019-03" db="EMBL/GenBank/DDBJ databases">
        <title>Genomic Encyclopedia of Type Strains, Phase III (KMG-III): the genomes of soil and plant-associated and newly described type strains.</title>
        <authorList>
            <person name="Whitman W."/>
        </authorList>
    </citation>
    <scope>NUCLEOTIDE SEQUENCE [LARGE SCALE GENOMIC DNA]</scope>
    <source>
        <strain evidence="1 2">CECT 8301</strain>
    </source>
</reference>
<keyword evidence="2" id="KW-1185">Reference proteome</keyword>
<dbReference type="RefSeq" id="WP_133968684.1">
    <property type="nucleotide sequence ID" value="NZ_SORL01000011.1"/>
</dbReference>
<dbReference type="Proteomes" id="UP000294824">
    <property type="component" value="Unassembled WGS sequence"/>
</dbReference>
<accession>A0A4R8M729</accession>
<organism evidence="1 2">
    <name type="scientific">Algibacter lectus</name>
    <dbReference type="NCBI Taxonomy" id="221126"/>
    <lineage>
        <taxon>Bacteria</taxon>
        <taxon>Pseudomonadati</taxon>
        <taxon>Bacteroidota</taxon>
        <taxon>Flavobacteriia</taxon>
        <taxon>Flavobacteriales</taxon>
        <taxon>Flavobacteriaceae</taxon>
        <taxon>Algibacter</taxon>
    </lineage>
</organism>